<protein>
    <recommendedName>
        <fullName evidence="4">Reverse transcriptase zinc-binding domain-containing protein</fullName>
    </recommendedName>
</protein>
<dbReference type="EMBL" id="QGNW01000008">
    <property type="protein sequence ID" value="RVX19595.1"/>
    <property type="molecule type" value="Genomic_DNA"/>
</dbReference>
<sequence length="269" mass="31580">MRCFSEIIEEFYMRDLSLAGGCYTWYGGPNDRSSFRLDLFLVSKEWDSKLLPKPTSDYAPILLDISGIRSGKTPFRFENMWLRVEGFKDLVRRWWTGYTFSGSFGHILLRKLKVLKQDLKTWNKEVIGNVSSNKEVVLSQIIYWDAKERDGSFLEELEARRRAVEDIKKKEFFGYYQSEWKKVEKEDEVVIGKYREDEGVGVLELRYGWKGFNNKIGFRVGNGKKVRFWKDMWCGEEPLAMTSPELFSIATNKEAWVDQMWKQVGEAGC</sequence>
<dbReference type="EMBL" id="QGNW01001139">
    <property type="protein sequence ID" value="RVW53823.1"/>
    <property type="molecule type" value="Genomic_DNA"/>
</dbReference>
<evidence type="ECO:0000313" key="1">
    <source>
        <dbReference type="EMBL" id="RVW53823.1"/>
    </source>
</evidence>
<gene>
    <name evidence="2" type="ORF">CK203_005133</name>
    <name evidence="1" type="ORF">CK203_088574</name>
</gene>
<dbReference type="AlphaFoldDB" id="A0A438KEF4"/>
<name>A0A438KEF4_VITVI</name>
<dbReference type="PANTHER" id="PTHR33710">
    <property type="entry name" value="BNAC02G09200D PROTEIN"/>
    <property type="match status" value="1"/>
</dbReference>
<reference evidence="2 3" key="1">
    <citation type="journal article" date="2018" name="PLoS Genet.">
        <title>Population sequencing reveals clonal diversity and ancestral inbreeding in the grapevine cultivar Chardonnay.</title>
        <authorList>
            <person name="Roach M.J."/>
            <person name="Johnson D.L."/>
            <person name="Bohlmann J."/>
            <person name="van Vuuren H.J."/>
            <person name="Jones S.J."/>
            <person name="Pretorius I.S."/>
            <person name="Schmidt S.A."/>
            <person name="Borneman A.R."/>
        </authorList>
    </citation>
    <scope>NUCLEOTIDE SEQUENCE [LARGE SCALE GENOMIC DNA]</scope>
    <source>
        <strain evidence="3">cv. Chardonnay</strain>
        <strain evidence="2">I10V1</strain>
        <tissue evidence="2">Leaf</tissue>
    </source>
</reference>
<dbReference type="PANTHER" id="PTHR33710:SF71">
    <property type="entry name" value="ENDONUCLEASE_EXONUCLEASE_PHOSPHATASE DOMAIN-CONTAINING PROTEIN"/>
    <property type="match status" value="1"/>
</dbReference>
<comment type="caution">
    <text evidence="2">The sequence shown here is derived from an EMBL/GenBank/DDBJ whole genome shotgun (WGS) entry which is preliminary data.</text>
</comment>
<evidence type="ECO:0000313" key="3">
    <source>
        <dbReference type="Proteomes" id="UP000288805"/>
    </source>
</evidence>
<organism evidence="2 3">
    <name type="scientific">Vitis vinifera</name>
    <name type="common">Grape</name>
    <dbReference type="NCBI Taxonomy" id="29760"/>
    <lineage>
        <taxon>Eukaryota</taxon>
        <taxon>Viridiplantae</taxon>
        <taxon>Streptophyta</taxon>
        <taxon>Embryophyta</taxon>
        <taxon>Tracheophyta</taxon>
        <taxon>Spermatophyta</taxon>
        <taxon>Magnoliopsida</taxon>
        <taxon>eudicotyledons</taxon>
        <taxon>Gunneridae</taxon>
        <taxon>Pentapetalae</taxon>
        <taxon>rosids</taxon>
        <taxon>Vitales</taxon>
        <taxon>Vitaceae</taxon>
        <taxon>Viteae</taxon>
        <taxon>Vitis</taxon>
    </lineage>
</organism>
<proteinExistence type="predicted"/>
<dbReference type="Proteomes" id="UP000288805">
    <property type="component" value="Unassembled WGS sequence"/>
</dbReference>
<accession>A0A438KEF4</accession>
<evidence type="ECO:0000313" key="2">
    <source>
        <dbReference type="EMBL" id="RVX19595.1"/>
    </source>
</evidence>
<evidence type="ECO:0008006" key="4">
    <source>
        <dbReference type="Google" id="ProtNLM"/>
    </source>
</evidence>